<evidence type="ECO:0000259" key="2">
    <source>
        <dbReference type="Pfam" id="PF16220"/>
    </source>
</evidence>
<dbReference type="AlphaFoldDB" id="A0A431TMF9"/>
<dbReference type="InterPro" id="IPR006860">
    <property type="entry name" value="FecR"/>
</dbReference>
<feature type="domain" description="FecR protein" evidence="1">
    <location>
        <begin position="130"/>
        <end position="221"/>
    </location>
</feature>
<name>A0A431TMF9_9BURK</name>
<evidence type="ECO:0000259" key="1">
    <source>
        <dbReference type="Pfam" id="PF04773"/>
    </source>
</evidence>
<dbReference type="GO" id="GO:0016989">
    <property type="term" value="F:sigma factor antagonist activity"/>
    <property type="evidence" value="ECO:0007669"/>
    <property type="project" value="TreeGrafter"/>
</dbReference>
<sequence>MSFVMSSFEPESGGLDRQAQAWWVRLHSGQATRADAEAFRQWATRSAAHAQAWREVMRVWSALDPLLAEEAARQASRARGFSWASVSESLRSPGRRAFLGGAVAASVTAGVLAVDPPLGLWPSLGDLSADYRTATGEQRQVSLGQSVSVRMNTQTRINRIGGDAANPRGMELVAGEAEVVASGAGDFFVETGGGRLQARTARFNIRHTGPQVCVTCIDGRVTVSAGGEQRAIEAGRQVTYDGNGMREVVRADMAGVSSWRTGTLSFDSTPLSEVIAEINRYRPGKIFLRNEEMGRTLVRMQVSLRSIDNAPVMIRELYGARLRNLPGGIVVLS</sequence>
<dbReference type="OrthoDB" id="1100567at2"/>
<proteinExistence type="predicted"/>
<comment type="caution">
    <text evidence="3">The sequence shown here is derived from an EMBL/GenBank/DDBJ whole genome shotgun (WGS) entry which is preliminary data.</text>
</comment>
<dbReference type="PIRSF" id="PIRSF018266">
    <property type="entry name" value="FecR"/>
    <property type="match status" value="1"/>
</dbReference>
<keyword evidence="4" id="KW-1185">Reference proteome</keyword>
<protein>
    <submittedName>
        <fullName evidence="3">DUF4880 domain-containing protein</fullName>
    </submittedName>
</protein>
<evidence type="ECO:0000313" key="4">
    <source>
        <dbReference type="Proteomes" id="UP000267418"/>
    </source>
</evidence>
<dbReference type="InterPro" id="IPR012373">
    <property type="entry name" value="Ferrdict_sens_TM"/>
</dbReference>
<dbReference type="PANTHER" id="PTHR30273:SF2">
    <property type="entry name" value="PROTEIN FECR"/>
    <property type="match status" value="1"/>
</dbReference>
<reference evidence="3 4" key="1">
    <citation type="submission" date="2018-12" db="EMBL/GenBank/DDBJ databases">
        <title>The genome of Variovorax gossypii DSM 100435.</title>
        <authorList>
            <person name="Gao J."/>
            <person name="Sun J."/>
        </authorList>
    </citation>
    <scope>NUCLEOTIDE SEQUENCE [LARGE SCALE GENOMIC DNA]</scope>
    <source>
        <strain evidence="3 4">DSM 100435</strain>
    </source>
</reference>
<dbReference type="Pfam" id="PF16220">
    <property type="entry name" value="DUF4880"/>
    <property type="match status" value="1"/>
</dbReference>
<gene>
    <name evidence="3" type="ORF">EJP69_10800</name>
</gene>
<accession>A0A431TMF9</accession>
<feature type="domain" description="FecR N-terminal" evidence="2">
    <location>
        <begin position="17"/>
        <end position="58"/>
    </location>
</feature>
<dbReference type="Proteomes" id="UP000267418">
    <property type="component" value="Unassembled WGS sequence"/>
</dbReference>
<organism evidence="3 4">
    <name type="scientific">Variovorax gossypii</name>
    <dbReference type="NCBI Taxonomy" id="1679495"/>
    <lineage>
        <taxon>Bacteria</taxon>
        <taxon>Pseudomonadati</taxon>
        <taxon>Pseudomonadota</taxon>
        <taxon>Betaproteobacteria</taxon>
        <taxon>Burkholderiales</taxon>
        <taxon>Comamonadaceae</taxon>
        <taxon>Variovorax</taxon>
    </lineage>
</organism>
<dbReference type="Gene3D" id="2.60.120.1440">
    <property type="match status" value="1"/>
</dbReference>
<dbReference type="EMBL" id="RXOE01000002">
    <property type="protein sequence ID" value="RTQ34881.1"/>
    <property type="molecule type" value="Genomic_DNA"/>
</dbReference>
<dbReference type="InterPro" id="IPR032623">
    <property type="entry name" value="FecR_N"/>
</dbReference>
<dbReference type="PANTHER" id="PTHR30273">
    <property type="entry name" value="PERIPLASMIC SIGNAL SENSOR AND SIGMA FACTOR ACTIVATOR FECR-RELATED"/>
    <property type="match status" value="1"/>
</dbReference>
<dbReference type="Pfam" id="PF04773">
    <property type="entry name" value="FecR"/>
    <property type="match status" value="1"/>
</dbReference>
<dbReference type="Gene3D" id="3.55.50.30">
    <property type="match status" value="1"/>
</dbReference>
<evidence type="ECO:0000313" key="3">
    <source>
        <dbReference type="EMBL" id="RTQ34881.1"/>
    </source>
</evidence>